<dbReference type="EMBL" id="JAAVJR010000004">
    <property type="protein sequence ID" value="NJW52980.1"/>
    <property type="molecule type" value="Genomic_DNA"/>
</dbReference>
<dbReference type="Proteomes" id="UP000703674">
    <property type="component" value="Unassembled WGS sequence"/>
</dbReference>
<accession>A0ABX1CYH6</accession>
<protein>
    <submittedName>
        <fullName evidence="2">DUF2007 domain-containing protein</fullName>
    </submittedName>
</protein>
<sequence>MKFITIYNTIHTSEIAIIRNLLEENDIDFVLPDMATDSASGLAGLGISGMRVQVPEGQQEKAVSILKSRGFS</sequence>
<organism evidence="2 3">
    <name type="scientific">Salinimicrobium oceani</name>
    <dbReference type="NCBI Taxonomy" id="2722702"/>
    <lineage>
        <taxon>Bacteria</taxon>
        <taxon>Pseudomonadati</taxon>
        <taxon>Bacteroidota</taxon>
        <taxon>Flavobacteriia</taxon>
        <taxon>Flavobacteriales</taxon>
        <taxon>Flavobacteriaceae</taxon>
        <taxon>Salinimicrobium</taxon>
    </lineage>
</organism>
<dbReference type="Pfam" id="PF09413">
    <property type="entry name" value="DUF2007"/>
    <property type="match status" value="1"/>
</dbReference>
<feature type="domain" description="DUF2007" evidence="1">
    <location>
        <begin position="4"/>
        <end position="68"/>
    </location>
</feature>
<dbReference type="InterPro" id="IPR018551">
    <property type="entry name" value="DUF2007"/>
</dbReference>
<dbReference type="InterPro" id="IPR011322">
    <property type="entry name" value="N-reg_PII-like_a/b"/>
</dbReference>
<evidence type="ECO:0000259" key="1">
    <source>
        <dbReference type="Pfam" id="PF09413"/>
    </source>
</evidence>
<evidence type="ECO:0000313" key="3">
    <source>
        <dbReference type="Proteomes" id="UP000703674"/>
    </source>
</evidence>
<proteinExistence type="predicted"/>
<gene>
    <name evidence="2" type="ORF">HC175_08605</name>
</gene>
<evidence type="ECO:0000313" key="2">
    <source>
        <dbReference type="EMBL" id="NJW52980.1"/>
    </source>
</evidence>
<dbReference type="RefSeq" id="WP_168138084.1">
    <property type="nucleotide sequence ID" value="NZ_JAAVJR010000004.1"/>
</dbReference>
<name>A0ABX1CYH6_9FLAO</name>
<dbReference type="SUPFAM" id="SSF54913">
    <property type="entry name" value="GlnB-like"/>
    <property type="match status" value="1"/>
</dbReference>
<reference evidence="2 3" key="1">
    <citation type="submission" date="2020-03" db="EMBL/GenBank/DDBJ databases">
        <title>Salinimicrobium sp. nov, isolated from SCS.</title>
        <authorList>
            <person name="Cao W.R."/>
        </authorList>
    </citation>
    <scope>NUCLEOTIDE SEQUENCE [LARGE SCALE GENOMIC DNA]</scope>
    <source>
        <strain evidence="3">J15B91</strain>
    </source>
</reference>
<comment type="caution">
    <text evidence="2">The sequence shown here is derived from an EMBL/GenBank/DDBJ whole genome shotgun (WGS) entry which is preliminary data.</text>
</comment>
<dbReference type="Gene3D" id="3.30.70.790">
    <property type="entry name" value="UreE, C-terminal domain"/>
    <property type="match status" value="1"/>
</dbReference>
<keyword evidence="3" id="KW-1185">Reference proteome</keyword>